<dbReference type="PROSITE" id="PS51406">
    <property type="entry name" value="FIBRINOGEN_C_2"/>
    <property type="match status" value="1"/>
</dbReference>
<name>A0A8B7PCU5_HYAAZ</name>
<dbReference type="OrthoDB" id="6145874at2759"/>
<dbReference type="GO" id="GO:0005615">
    <property type="term" value="C:extracellular space"/>
    <property type="evidence" value="ECO:0007669"/>
    <property type="project" value="TreeGrafter"/>
</dbReference>
<dbReference type="SMART" id="SM00186">
    <property type="entry name" value="FBG"/>
    <property type="match status" value="1"/>
</dbReference>
<dbReference type="PANTHER" id="PTHR19143">
    <property type="entry name" value="FIBRINOGEN/TENASCIN/ANGIOPOEITIN"/>
    <property type="match status" value="1"/>
</dbReference>
<reference evidence="6" key="1">
    <citation type="submission" date="2025-08" db="UniProtKB">
        <authorList>
            <consortium name="RefSeq"/>
        </authorList>
    </citation>
    <scope>IDENTIFICATION</scope>
    <source>
        <tissue evidence="6">Whole organism</tissue>
    </source>
</reference>
<feature type="compositionally biased region" description="Polar residues" evidence="2">
    <location>
        <begin position="368"/>
        <end position="379"/>
    </location>
</feature>
<protein>
    <submittedName>
        <fullName evidence="6">Uncharacterized protein LOC108679390</fullName>
    </submittedName>
</protein>
<dbReference type="AlphaFoldDB" id="A0A8B7PCU5"/>
<keyword evidence="3" id="KW-0732">Signal</keyword>
<dbReference type="Proteomes" id="UP000694843">
    <property type="component" value="Unplaced"/>
</dbReference>
<feature type="signal peptide" evidence="3">
    <location>
        <begin position="1"/>
        <end position="22"/>
    </location>
</feature>
<dbReference type="Gene3D" id="3.90.215.10">
    <property type="entry name" value="Gamma Fibrinogen, chain A, domain 1"/>
    <property type="match status" value="2"/>
</dbReference>
<evidence type="ECO:0000259" key="4">
    <source>
        <dbReference type="PROSITE" id="PS51406"/>
    </source>
</evidence>
<gene>
    <name evidence="6" type="primary">LOC108679390</name>
</gene>
<evidence type="ECO:0000313" key="6">
    <source>
        <dbReference type="RefSeq" id="XP_018023497.1"/>
    </source>
</evidence>
<evidence type="ECO:0000256" key="2">
    <source>
        <dbReference type="SAM" id="MobiDB-lite"/>
    </source>
</evidence>
<feature type="region of interest" description="Disordered" evidence="2">
    <location>
        <begin position="368"/>
        <end position="390"/>
    </location>
</feature>
<evidence type="ECO:0000256" key="1">
    <source>
        <dbReference type="SAM" id="Coils"/>
    </source>
</evidence>
<keyword evidence="1" id="KW-0175">Coiled coil</keyword>
<feature type="chain" id="PRO_5034350340" evidence="3">
    <location>
        <begin position="23"/>
        <end position="620"/>
    </location>
</feature>
<dbReference type="InterPro" id="IPR050373">
    <property type="entry name" value="Fibrinogen_C-term_domain"/>
</dbReference>
<keyword evidence="5" id="KW-1185">Reference proteome</keyword>
<dbReference type="Pfam" id="PF00147">
    <property type="entry name" value="Fibrinogen_C"/>
    <property type="match status" value="1"/>
</dbReference>
<dbReference type="RefSeq" id="XP_018023497.1">
    <property type="nucleotide sequence ID" value="XM_018168008.2"/>
</dbReference>
<evidence type="ECO:0000313" key="5">
    <source>
        <dbReference type="Proteomes" id="UP000694843"/>
    </source>
</evidence>
<feature type="domain" description="Fibrinogen C-terminal" evidence="4">
    <location>
        <begin position="440"/>
        <end position="606"/>
    </location>
</feature>
<feature type="compositionally biased region" description="Basic and acidic residues" evidence="2">
    <location>
        <begin position="381"/>
        <end position="390"/>
    </location>
</feature>
<dbReference type="GeneID" id="108679390"/>
<feature type="coiled-coil region" evidence="1">
    <location>
        <begin position="215"/>
        <end position="242"/>
    </location>
</feature>
<organism evidence="5 6">
    <name type="scientific">Hyalella azteca</name>
    <name type="common">Amphipod</name>
    <dbReference type="NCBI Taxonomy" id="294128"/>
    <lineage>
        <taxon>Eukaryota</taxon>
        <taxon>Metazoa</taxon>
        <taxon>Ecdysozoa</taxon>
        <taxon>Arthropoda</taxon>
        <taxon>Crustacea</taxon>
        <taxon>Multicrustacea</taxon>
        <taxon>Malacostraca</taxon>
        <taxon>Eumalacostraca</taxon>
        <taxon>Peracarida</taxon>
        <taxon>Amphipoda</taxon>
        <taxon>Senticaudata</taxon>
        <taxon>Talitrida</taxon>
        <taxon>Talitroidea</taxon>
        <taxon>Hyalellidae</taxon>
        <taxon>Hyalella</taxon>
    </lineage>
</organism>
<dbReference type="SUPFAM" id="SSF56496">
    <property type="entry name" value="Fibrinogen C-terminal domain-like"/>
    <property type="match status" value="2"/>
</dbReference>
<dbReference type="InterPro" id="IPR002181">
    <property type="entry name" value="Fibrinogen_a/b/g_C_dom"/>
</dbReference>
<evidence type="ECO:0000256" key="3">
    <source>
        <dbReference type="SAM" id="SignalP"/>
    </source>
</evidence>
<dbReference type="KEGG" id="hazt:108679390"/>
<sequence length="620" mass="69566">MLPTRFLINFVIVSSVTHSASSNSDCVVNELPRENVALLEKMVLDVVRSPHPHPPPSLDSITTSLQDLASQVSELGGEINETLRTFLLSSRNSSVNIVSDATSSHSARIVRNLRNVTAQTQNILDIIIEKEVNNINDMKQSLRKKRDNNVKLMGILEVLRNFTQASNEQIETQRNGMLNKLILESAAKSVKLSEAIQDLADKNGGQGNSTHLQQAGYLKNSLQVLNEEIRNLTAENIRLKASLETETFRPVDCHDVYMAGYRTSGVYTIFPAGLGMSSGQAAEDGRVQVWCFLGSEQNLEGAESLQGGWTVILKRDKGSFPAENLESDKRTKDVRFAKNFPPYQTTGQNRHVLSLRSRNDSWKINSSYERESGNVNNGTDVKGDYDTKVKNEDNSTTNKFYSYSGIANNNASKDNNPDQLENNCNNTKESSGDAACETHGRTNFTRSWEDYVTGFGSPHHEYFIGLGALYAMTSLERYSLTLLVAWEGKKPEISWAHWGTMQIKGPNDKYRLKVRKYSPVSSLPDVLAAHHRQQFSTYDNDHDSSEKNCAKMYGGGWWFGSCYDIHPTGGWHESAESFRGVMVGRWRPITEIDSWKRRKRRISPVNYLILMVKPEICDGS</sequence>
<proteinExistence type="predicted"/>
<dbReference type="InterPro" id="IPR014716">
    <property type="entry name" value="Fibrinogen_a/b/g_C_1"/>
</dbReference>
<dbReference type="Gene3D" id="4.10.530.10">
    <property type="entry name" value="Gamma-fibrinogen Carboxyl Terminal Fragment, domain 2"/>
    <property type="match status" value="1"/>
</dbReference>
<accession>A0A8B7PCU5</accession>
<dbReference type="InterPro" id="IPR036056">
    <property type="entry name" value="Fibrinogen-like_C"/>
</dbReference>